<sequence length="163" mass="19207">LIKGDIVIWTNDKYFSYFNSISREFKKNNKRVNIEVVSIKEEDYLDKILNTEKKLLPNIVHLNFMEIENIKDKINFTAENKEIIETYSKNFNKSRLQEVKIDDNYYAVPFTSNPIGLFLRSDILSKFGYSIEDVSTWEQLLKIGGDIYNKRNGEISIFSSKDR</sequence>
<dbReference type="EMBL" id="WNVM01000329">
    <property type="protein sequence ID" value="MDZ5010386.1"/>
    <property type="molecule type" value="Genomic_DNA"/>
</dbReference>
<organism evidence="1 2">
    <name type="scientific">Clostridium perfringens</name>
    <dbReference type="NCBI Taxonomy" id="1502"/>
    <lineage>
        <taxon>Bacteria</taxon>
        <taxon>Bacillati</taxon>
        <taxon>Bacillota</taxon>
        <taxon>Clostridia</taxon>
        <taxon>Eubacteriales</taxon>
        <taxon>Clostridiaceae</taxon>
        <taxon>Clostridium</taxon>
    </lineage>
</organism>
<dbReference type="SUPFAM" id="SSF53850">
    <property type="entry name" value="Periplasmic binding protein-like II"/>
    <property type="match status" value="1"/>
</dbReference>
<comment type="caution">
    <text evidence="1">The sequence shown here is derived from an EMBL/GenBank/DDBJ whole genome shotgun (WGS) entry which is preliminary data.</text>
</comment>
<dbReference type="Gene3D" id="3.40.190.10">
    <property type="entry name" value="Periplasmic binding protein-like II"/>
    <property type="match status" value="1"/>
</dbReference>
<dbReference type="InterPro" id="IPR006059">
    <property type="entry name" value="SBP"/>
</dbReference>
<name>A0AAW9IRS8_CLOPF</name>
<dbReference type="Pfam" id="PF13416">
    <property type="entry name" value="SBP_bac_8"/>
    <property type="match status" value="1"/>
</dbReference>
<dbReference type="AlphaFoldDB" id="A0AAW9IRS8"/>
<reference evidence="1" key="1">
    <citation type="submission" date="2019-11" db="EMBL/GenBank/DDBJ databases">
        <title>Characterization of Clostridium perfringens isolates from swine manure treated agricultural soils.</title>
        <authorList>
            <person name="Wushke S.T."/>
        </authorList>
    </citation>
    <scope>NUCLEOTIDE SEQUENCE</scope>
    <source>
        <strain evidence="1">V2</strain>
    </source>
</reference>
<dbReference type="RefSeq" id="WP_322382241.1">
    <property type="nucleotide sequence ID" value="NZ_WNVM01000329.1"/>
</dbReference>
<accession>A0AAW9IRS8</accession>
<feature type="non-terminal residue" evidence="1">
    <location>
        <position position="1"/>
    </location>
</feature>
<protein>
    <submittedName>
        <fullName evidence="1">Extracellular solute-binding protein</fullName>
    </submittedName>
</protein>
<dbReference type="Proteomes" id="UP001292368">
    <property type="component" value="Unassembled WGS sequence"/>
</dbReference>
<evidence type="ECO:0000313" key="2">
    <source>
        <dbReference type="Proteomes" id="UP001292368"/>
    </source>
</evidence>
<evidence type="ECO:0000313" key="1">
    <source>
        <dbReference type="EMBL" id="MDZ5010386.1"/>
    </source>
</evidence>
<feature type="non-terminal residue" evidence="1">
    <location>
        <position position="163"/>
    </location>
</feature>
<proteinExistence type="predicted"/>
<gene>
    <name evidence="1" type="ORF">GNF77_16060</name>
</gene>